<keyword evidence="10" id="KW-1185">Reference proteome</keyword>
<dbReference type="PANTHER" id="PTHR33885">
    <property type="entry name" value="PHAGE SHOCK PROTEIN C"/>
    <property type="match status" value="1"/>
</dbReference>
<sequence length="469" mass="48242">MTTTSFSDQVNDLWRTRPARLSHTGKIAGVCSGFGHRYQVDPVLVRVAFIVSAFFGGAGIVLYLAGWLLLPKDADQASSGESLLGRGSSSQSQASTIALVVALAIAVSIFAPVGLGAGGSGLVSLALMLVGWWLLYQRQPAPPPLPGYVTAWTPPTVPPHTWGQPSPGAWTPPQQTAEPHAAPPSPHASPPEQSSAPSAAQPAATSGSDATAHTERLPQTPPAPPSAMTTRPAGTVAHDLTTTRHQPPSWDPLGVAPFAWDLPEPTPAHQPVVVKPRSRLTAVTLGLAIIVAAILTALALTTGATWLTPGRIGAATLAVVGAGLLLGAFRGVGHGLVPVAAPLAGFVIIATIAAPIDFSYFQAGVGERTYQPATVSDLQPEYRLGLGSLTLDLRDLDLTESATVDASVGMGELIVRVPDDINVRTSCAVQMGEMACPNQGLSLGAGTEDAPELTVSASVTTGKVEILHG</sequence>
<dbReference type="InterPro" id="IPR007168">
    <property type="entry name" value="Phageshock_PspC_N"/>
</dbReference>
<dbReference type="EMBL" id="JACHWS010000004">
    <property type="protein sequence ID" value="MBB3039674.1"/>
    <property type="molecule type" value="Genomic_DNA"/>
</dbReference>
<evidence type="ECO:0000313" key="9">
    <source>
        <dbReference type="EMBL" id="MBB3039674.1"/>
    </source>
</evidence>
<comment type="subcellular location">
    <subcellularLocation>
        <location evidence="1">Cell membrane</location>
        <topology evidence="1">Single-pass membrane protein</topology>
    </subcellularLocation>
</comment>
<feature type="compositionally biased region" description="Low complexity" evidence="6">
    <location>
        <begin position="190"/>
        <end position="206"/>
    </location>
</feature>
<protein>
    <submittedName>
        <fullName evidence="9">Phage shock protein PspC (Stress-responsive transcriptional regulator)</fullName>
    </submittedName>
</protein>
<name>A0A839RUC9_9ACTN</name>
<dbReference type="Pfam" id="PF04024">
    <property type="entry name" value="PspC"/>
    <property type="match status" value="1"/>
</dbReference>
<dbReference type="Proteomes" id="UP000567922">
    <property type="component" value="Unassembled WGS sequence"/>
</dbReference>
<feature type="transmembrane region" description="Helical" evidence="7">
    <location>
        <begin position="280"/>
        <end position="300"/>
    </location>
</feature>
<dbReference type="GO" id="GO:0005886">
    <property type="term" value="C:plasma membrane"/>
    <property type="evidence" value="ECO:0007669"/>
    <property type="project" value="UniProtKB-SubCell"/>
</dbReference>
<comment type="caution">
    <text evidence="9">The sequence shown here is derived from an EMBL/GenBank/DDBJ whole genome shotgun (WGS) entry which is preliminary data.</text>
</comment>
<evidence type="ECO:0000256" key="5">
    <source>
        <dbReference type="ARBA" id="ARBA00023136"/>
    </source>
</evidence>
<feature type="transmembrane region" description="Helical" evidence="7">
    <location>
        <begin position="47"/>
        <end position="70"/>
    </location>
</feature>
<evidence type="ECO:0000256" key="4">
    <source>
        <dbReference type="ARBA" id="ARBA00022989"/>
    </source>
</evidence>
<accession>A0A839RUC9</accession>
<evidence type="ECO:0000259" key="8">
    <source>
        <dbReference type="Pfam" id="PF04024"/>
    </source>
</evidence>
<evidence type="ECO:0000256" key="1">
    <source>
        <dbReference type="ARBA" id="ARBA00004162"/>
    </source>
</evidence>
<evidence type="ECO:0000313" key="10">
    <source>
        <dbReference type="Proteomes" id="UP000567922"/>
    </source>
</evidence>
<dbReference type="InterPro" id="IPR052027">
    <property type="entry name" value="PspC"/>
</dbReference>
<dbReference type="PANTHER" id="PTHR33885:SF3">
    <property type="entry name" value="PHAGE SHOCK PROTEIN C"/>
    <property type="match status" value="1"/>
</dbReference>
<reference evidence="9 10" key="1">
    <citation type="submission" date="2020-08" db="EMBL/GenBank/DDBJ databases">
        <title>Sequencing the genomes of 1000 actinobacteria strains.</title>
        <authorList>
            <person name="Klenk H.-P."/>
        </authorList>
    </citation>
    <scope>NUCLEOTIDE SEQUENCE [LARGE SCALE GENOMIC DNA]</scope>
    <source>
        <strain evidence="9 10">DSM 45258</strain>
    </source>
</reference>
<feature type="domain" description="Phage shock protein PspC N-terminal" evidence="8">
    <location>
        <begin position="19"/>
        <end position="72"/>
    </location>
</feature>
<feature type="transmembrane region" description="Helical" evidence="7">
    <location>
        <begin position="312"/>
        <end position="329"/>
    </location>
</feature>
<feature type="transmembrane region" description="Helical" evidence="7">
    <location>
        <begin position="336"/>
        <end position="356"/>
    </location>
</feature>
<keyword evidence="3 7" id="KW-0812">Transmembrane</keyword>
<gene>
    <name evidence="9" type="ORF">FHU29_004162</name>
</gene>
<dbReference type="RefSeq" id="WP_064438666.1">
    <property type="nucleotide sequence ID" value="NZ_BDDI01000001.1"/>
</dbReference>
<feature type="transmembrane region" description="Helical" evidence="7">
    <location>
        <begin position="91"/>
        <end position="111"/>
    </location>
</feature>
<evidence type="ECO:0000256" key="3">
    <source>
        <dbReference type="ARBA" id="ARBA00022692"/>
    </source>
</evidence>
<keyword evidence="2" id="KW-1003">Cell membrane</keyword>
<evidence type="ECO:0000256" key="2">
    <source>
        <dbReference type="ARBA" id="ARBA00022475"/>
    </source>
</evidence>
<feature type="region of interest" description="Disordered" evidence="6">
    <location>
        <begin position="159"/>
        <end position="232"/>
    </location>
</feature>
<keyword evidence="5 7" id="KW-0472">Membrane</keyword>
<proteinExistence type="predicted"/>
<keyword evidence="4 7" id="KW-1133">Transmembrane helix</keyword>
<dbReference type="OrthoDB" id="3208990at2"/>
<dbReference type="AlphaFoldDB" id="A0A839RUC9"/>
<evidence type="ECO:0000256" key="6">
    <source>
        <dbReference type="SAM" id="MobiDB-lite"/>
    </source>
</evidence>
<organism evidence="9 10">
    <name type="scientific">Hoyosella altamirensis</name>
    <dbReference type="NCBI Taxonomy" id="616997"/>
    <lineage>
        <taxon>Bacteria</taxon>
        <taxon>Bacillati</taxon>
        <taxon>Actinomycetota</taxon>
        <taxon>Actinomycetes</taxon>
        <taxon>Mycobacteriales</taxon>
        <taxon>Hoyosellaceae</taxon>
        <taxon>Hoyosella</taxon>
    </lineage>
</organism>
<evidence type="ECO:0000256" key="7">
    <source>
        <dbReference type="SAM" id="Phobius"/>
    </source>
</evidence>